<evidence type="ECO:0000256" key="3">
    <source>
        <dbReference type="ARBA" id="ARBA00007806"/>
    </source>
</evidence>
<dbReference type="InterPro" id="IPR000322">
    <property type="entry name" value="Glyco_hydro_31_TIM"/>
</dbReference>
<reference evidence="17" key="1">
    <citation type="journal article" date="2014" name="Microb. Cell Fact.">
        <title>Exploiting Issatchenkia orientalis SD108 for succinic acid production.</title>
        <authorList>
            <person name="Xiao H."/>
            <person name="Shao Z."/>
            <person name="Jiang Y."/>
            <person name="Dole S."/>
            <person name="Zhao H."/>
        </authorList>
    </citation>
    <scope>NUCLEOTIDE SEQUENCE [LARGE SCALE GENOMIC DNA]</scope>
    <source>
        <strain evidence="17">SD108</strain>
    </source>
</reference>
<dbReference type="GO" id="GO:0106407">
    <property type="term" value="F:Glc2Man9GlcNAc2 oligosaccharide glucosidase activity"/>
    <property type="evidence" value="ECO:0007669"/>
    <property type="project" value="EnsemblFungi"/>
</dbReference>
<dbReference type="PANTHER" id="PTHR22762:SF54">
    <property type="entry name" value="BCDNA.GH04962"/>
    <property type="match status" value="1"/>
</dbReference>
<dbReference type="GO" id="GO:0017177">
    <property type="term" value="C:glucosidase II complex"/>
    <property type="evidence" value="ECO:0007669"/>
    <property type="project" value="EnsemblFungi"/>
</dbReference>
<evidence type="ECO:0000259" key="15">
    <source>
        <dbReference type="Pfam" id="PF21365"/>
    </source>
</evidence>
<gene>
    <name evidence="16" type="ORF">JL09_g74</name>
</gene>
<dbReference type="Pfam" id="PF17137">
    <property type="entry name" value="DUF5110"/>
    <property type="match status" value="1"/>
</dbReference>
<proteinExistence type="inferred from homology"/>
<evidence type="ECO:0000256" key="11">
    <source>
        <dbReference type="SAM" id="SignalP"/>
    </source>
</evidence>
<evidence type="ECO:0000256" key="6">
    <source>
        <dbReference type="ARBA" id="ARBA00022824"/>
    </source>
</evidence>
<dbReference type="GO" id="GO:0006491">
    <property type="term" value="P:N-glycan processing"/>
    <property type="evidence" value="ECO:0007669"/>
    <property type="project" value="EnsemblFungi"/>
</dbReference>
<dbReference type="SUPFAM" id="SSF51445">
    <property type="entry name" value="(Trans)glycosidases"/>
    <property type="match status" value="1"/>
</dbReference>
<dbReference type="AlphaFoldDB" id="A0A099P739"/>
<name>A0A099P739_PICKU</name>
<keyword evidence="5 10" id="KW-0378">Hydrolase</keyword>
<dbReference type="Pfam" id="PF01055">
    <property type="entry name" value="Glyco_hydro_31_2nd"/>
    <property type="match status" value="1"/>
</dbReference>
<evidence type="ECO:0000313" key="17">
    <source>
        <dbReference type="Proteomes" id="UP000029867"/>
    </source>
</evidence>
<protein>
    <recommendedName>
        <fullName evidence="9">Glucosidase II subunit alpha</fullName>
    </recommendedName>
</protein>
<keyword evidence="8 10" id="KW-0326">Glycosidase</keyword>
<evidence type="ECO:0000256" key="5">
    <source>
        <dbReference type="ARBA" id="ARBA00022801"/>
    </source>
</evidence>
<evidence type="ECO:0000256" key="1">
    <source>
        <dbReference type="ARBA" id="ARBA00004240"/>
    </source>
</evidence>
<dbReference type="CDD" id="cd06603">
    <property type="entry name" value="GH31_GANC_GANAB_alpha"/>
    <property type="match status" value="1"/>
</dbReference>
<evidence type="ECO:0000259" key="13">
    <source>
        <dbReference type="Pfam" id="PF13802"/>
    </source>
</evidence>
<dbReference type="EMBL" id="JQFK01000001">
    <property type="protein sequence ID" value="KGK40740.1"/>
    <property type="molecule type" value="Genomic_DNA"/>
</dbReference>
<dbReference type="CDD" id="cd14752">
    <property type="entry name" value="GH31_N"/>
    <property type="match status" value="1"/>
</dbReference>
<evidence type="ECO:0000313" key="16">
    <source>
        <dbReference type="EMBL" id="KGK40740.1"/>
    </source>
</evidence>
<keyword evidence="6" id="KW-0256">Endoplasmic reticulum</keyword>
<evidence type="ECO:0000256" key="4">
    <source>
        <dbReference type="ARBA" id="ARBA00022729"/>
    </source>
</evidence>
<comment type="similarity">
    <text evidence="3 10">Belongs to the glycosyl hydrolase 31 family.</text>
</comment>
<dbReference type="GO" id="GO:0070880">
    <property type="term" value="P:fungal-type cell wall beta-glucan biosynthetic process"/>
    <property type="evidence" value="ECO:0007669"/>
    <property type="project" value="EnsemblFungi"/>
</dbReference>
<sequence>MTNISTFLVFLLVWVYPAFSVKEYLFKKCEQNGFCHRNRHFATTISAFLPNYEPRYSIDRSSLTIDESNGVFQGKVLKQLNDGSYKELAFDISVIQDYNLRFKLDELYREKLVENTKVNPKRYAEASKWAFSNNAIQKSFKHQSFNDEIVLQYGNEMEYKAIVQVYPFRISLYYFEVLQIVMNDRDFLNLEHYRKKESDEKINVLPEESAYNAFFDQFKDSRDDTLPLGPESVALDFTFVNYTTVYGIPEHADSLSLKDTSDTEPYRLYNVDIFEYETQSKLPMYGSIPFMVAVNPGTSAAIFWVNSADTYIDIKKNVHNEEDQDDKLIVPNSKASNVQTHWMSENGIIDVVLMVKTTPGAISQAYHEITGFSKLPNIFSLGYHQCRWNYNDESDVLNVHYNFDKHEIPYDAIWLDIEYTDSKKYFTWNKGLFPDPDRMMGKLAETRRQLVVIVDPHIKTHYDISDEIQTTKIGIMDHNLEQTYHGHCWPGESVWIDSTNPNAQTFWSEQFKNGSELLGLSTNGHLWNDMNEPSIFNGPETSAPKNLIHYDNFEHRSIHNLYGLTFHELTYQALIDRNPNQRPFILTRAFFPGSQRTAAMWTGDNMAEWKYLKESIPMVLTMNVAGFPFAGADVGGFFGNPSKELLVRWYQAGIWYPFFRAHAHIDSRRREPWVAGGEYTDTIRDAVRLRYRLLPEWYTLFWKNSITGDPIIKPLSWVVPSDEKGYHIDNEFYMGGLLVRPVVEEDANQVGVYFPCDNETYYNFLDLSEKHTSCQYKNIDTPFDAIPMFLRGGSVLAMKERYRRSAQLMKFDPYTLYVTIGSDGSSNGEIYTDDGETFNYEFGDFLHVKIAAHKDNRTINGRVIHVGEGPYIEALKRNQVKINKIVLLGYDEHSGHVDVIQNGKRWTADVIEDDARSFLTIRNPGVVITADWEVSY</sequence>
<dbReference type="InterPro" id="IPR017853">
    <property type="entry name" value="GH"/>
</dbReference>
<dbReference type="SUPFAM" id="SSF74650">
    <property type="entry name" value="Galactose mutarotase-like"/>
    <property type="match status" value="1"/>
</dbReference>
<feature type="chain" id="PRO_5001959538" description="Glucosidase II subunit alpha" evidence="11">
    <location>
        <begin position="21"/>
        <end position="936"/>
    </location>
</feature>
<dbReference type="Pfam" id="PF21365">
    <property type="entry name" value="Glyco_hydro_31_3rd"/>
    <property type="match status" value="1"/>
</dbReference>
<comment type="pathway">
    <text evidence="2">Glycan metabolism; N-glycan metabolism.</text>
</comment>
<keyword evidence="7" id="KW-0325">Glycoprotein</keyword>
<feature type="domain" description="Glycosyl hydrolase family 31 C-terminal" evidence="15">
    <location>
        <begin position="708"/>
        <end position="796"/>
    </location>
</feature>
<organism evidence="16 17">
    <name type="scientific">Pichia kudriavzevii</name>
    <name type="common">Yeast</name>
    <name type="synonym">Issatchenkia orientalis</name>
    <dbReference type="NCBI Taxonomy" id="4909"/>
    <lineage>
        <taxon>Eukaryota</taxon>
        <taxon>Fungi</taxon>
        <taxon>Dikarya</taxon>
        <taxon>Ascomycota</taxon>
        <taxon>Saccharomycotina</taxon>
        <taxon>Pichiomycetes</taxon>
        <taxon>Pichiales</taxon>
        <taxon>Pichiaceae</taxon>
        <taxon>Pichia</taxon>
    </lineage>
</organism>
<evidence type="ECO:0000256" key="7">
    <source>
        <dbReference type="ARBA" id="ARBA00023180"/>
    </source>
</evidence>
<dbReference type="InterPro" id="IPR048395">
    <property type="entry name" value="Glyco_hydro_31_C"/>
</dbReference>
<evidence type="ECO:0000259" key="14">
    <source>
        <dbReference type="Pfam" id="PF17137"/>
    </source>
</evidence>
<dbReference type="GO" id="GO:0005788">
    <property type="term" value="C:endoplasmic reticulum lumen"/>
    <property type="evidence" value="ECO:0007669"/>
    <property type="project" value="EnsemblFungi"/>
</dbReference>
<accession>A0A099P739</accession>
<evidence type="ECO:0000256" key="8">
    <source>
        <dbReference type="ARBA" id="ARBA00023295"/>
    </source>
</evidence>
<feature type="signal peptide" evidence="11">
    <location>
        <begin position="1"/>
        <end position="20"/>
    </location>
</feature>
<feature type="domain" description="Glycoside hydrolase family 31 TIM barrel" evidence="12">
    <location>
        <begin position="374"/>
        <end position="700"/>
    </location>
</feature>
<dbReference type="HOGENOM" id="CLU_000631_7_0_1"/>
<dbReference type="Gene3D" id="3.20.20.80">
    <property type="entry name" value="Glycosidases"/>
    <property type="match status" value="2"/>
</dbReference>
<dbReference type="Pfam" id="PF13802">
    <property type="entry name" value="Gal_mutarotas_2"/>
    <property type="match status" value="1"/>
</dbReference>
<comment type="caution">
    <text evidence="16">The sequence shown here is derived from an EMBL/GenBank/DDBJ whole genome shotgun (WGS) entry which is preliminary data.</text>
</comment>
<evidence type="ECO:0000256" key="10">
    <source>
        <dbReference type="RuleBase" id="RU361185"/>
    </source>
</evidence>
<dbReference type="SUPFAM" id="SSF51011">
    <property type="entry name" value="Glycosyl hydrolase domain"/>
    <property type="match status" value="1"/>
</dbReference>
<keyword evidence="4 11" id="KW-0732">Signal</keyword>
<dbReference type="Gene3D" id="2.60.40.1180">
    <property type="entry name" value="Golgi alpha-mannosidase II"/>
    <property type="match status" value="2"/>
</dbReference>
<dbReference type="InterPro" id="IPR013780">
    <property type="entry name" value="Glyco_hydro_b"/>
</dbReference>
<dbReference type="Proteomes" id="UP000029867">
    <property type="component" value="Unassembled WGS sequence"/>
</dbReference>
<feature type="domain" description="Glycoside hydrolase family 31 N-terminal" evidence="13">
    <location>
        <begin position="90"/>
        <end position="313"/>
    </location>
</feature>
<dbReference type="GO" id="GO:0033919">
    <property type="term" value="F:glucan 1,3-alpha-glucosidase activity"/>
    <property type="evidence" value="ECO:0007669"/>
    <property type="project" value="EnsemblFungi"/>
</dbReference>
<evidence type="ECO:0000259" key="12">
    <source>
        <dbReference type="Pfam" id="PF01055"/>
    </source>
</evidence>
<dbReference type="InterPro" id="IPR011013">
    <property type="entry name" value="Gal_mutarotase_sf_dom"/>
</dbReference>
<dbReference type="InterPro" id="IPR033403">
    <property type="entry name" value="DUF5110"/>
</dbReference>
<dbReference type="GO" id="GO:0030246">
    <property type="term" value="F:carbohydrate binding"/>
    <property type="evidence" value="ECO:0007669"/>
    <property type="project" value="InterPro"/>
</dbReference>
<comment type="subcellular location">
    <subcellularLocation>
        <location evidence="1">Endoplasmic reticulum</location>
    </subcellularLocation>
</comment>
<dbReference type="VEuPathDB" id="FungiDB:C5L36_0A10900"/>
<dbReference type="eggNOG" id="KOG1066">
    <property type="taxonomic scope" value="Eukaryota"/>
</dbReference>
<evidence type="ECO:0000256" key="9">
    <source>
        <dbReference type="ARBA" id="ARBA00042895"/>
    </source>
</evidence>
<dbReference type="InterPro" id="IPR025887">
    <property type="entry name" value="Glyco_hydro_31_N_dom"/>
</dbReference>
<dbReference type="PANTHER" id="PTHR22762">
    <property type="entry name" value="ALPHA-GLUCOSIDASE"/>
    <property type="match status" value="1"/>
</dbReference>
<evidence type="ECO:0000256" key="2">
    <source>
        <dbReference type="ARBA" id="ARBA00004833"/>
    </source>
</evidence>
<feature type="domain" description="DUF5110" evidence="14">
    <location>
        <begin position="815"/>
        <end position="880"/>
    </location>
</feature>
<dbReference type="Gene3D" id="2.60.40.1760">
    <property type="entry name" value="glycosyl hydrolase (family 31)"/>
    <property type="match status" value="1"/>
</dbReference>